<dbReference type="AlphaFoldDB" id="A0A160PG77"/>
<name>A0A160PG77_9HYPH</name>
<sequence length="139" mass="15313">MASPRSRMSPTQELIARVMRIVRACPEAANEVLELMFLVSQIEASTTVDREYRDARRVISRLRAPLWDMGPADRETLLKAADTIRRVCDLADGDIPSAPFADLGERERVEEALTQALAGQLDEAQIARVAGTVAAALQH</sequence>
<proteinExistence type="predicted"/>
<organism evidence="1 2">
    <name type="scientific">Methylorubrum populi</name>
    <dbReference type="NCBI Taxonomy" id="223967"/>
    <lineage>
        <taxon>Bacteria</taxon>
        <taxon>Pseudomonadati</taxon>
        <taxon>Pseudomonadota</taxon>
        <taxon>Alphaproteobacteria</taxon>
        <taxon>Hyphomicrobiales</taxon>
        <taxon>Methylobacteriaceae</taxon>
        <taxon>Methylorubrum</taxon>
    </lineage>
</organism>
<dbReference type="EMBL" id="AP014809">
    <property type="protein sequence ID" value="BAU90771.1"/>
    <property type="molecule type" value="Genomic_DNA"/>
</dbReference>
<evidence type="ECO:0000313" key="1">
    <source>
        <dbReference type="EMBL" id="BAU90771.1"/>
    </source>
</evidence>
<evidence type="ECO:0000313" key="2">
    <source>
        <dbReference type="Proteomes" id="UP000218288"/>
    </source>
</evidence>
<accession>A0A160PG77</accession>
<gene>
    <name evidence="1" type="ORF">MPPM_2166</name>
</gene>
<reference evidence="1 2" key="1">
    <citation type="journal article" date="2016" name="Genome Announc.">
        <title>Complete Genome Sequence of Methylobacterium populi P-1M, Isolated from Pink-Pigmented Household Biofilm.</title>
        <authorList>
            <person name="Morohoshi T."/>
            <person name="Ikeda T."/>
        </authorList>
    </citation>
    <scope>NUCLEOTIDE SEQUENCE [LARGE SCALE GENOMIC DNA]</scope>
    <source>
        <strain evidence="1 2">P-1M</strain>
    </source>
</reference>
<protein>
    <submittedName>
        <fullName evidence="1">Uncharacterized protein</fullName>
    </submittedName>
</protein>
<dbReference type="Proteomes" id="UP000218288">
    <property type="component" value="Chromosome"/>
</dbReference>
<dbReference type="RefSeq" id="WP_173807903.1">
    <property type="nucleotide sequence ID" value="NZ_AP014809.1"/>
</dbReference>